<name>A0A0K8P8C6_PISS1</name>
<dbReference type="STRING" id="1547922.ISF6_0204"/>
<gene>
    <name evidence="1" type="ORF">ISF6_0204</name>
</gene>
<reference evidence="1 2" key="2">
    <citation type="journal article" date="2016" name="Science">
        <title>A bacterium that degrades and assimilates poly(ethylene terephthalate).</title>
        <authorList>
            <person name="Yoshida S."/>
            <person name="Hiraga K."/>
            <person name="Takehana T."/>
            <person name="Taniguchi I."/>
            <person name="Yamaji H."/>
            <person name="Maeda Y."/>
            <person name="Toyohara K."/>
            <person name="Miyamoto K."/>
            <person name="Kimura Y."/>
            <person name="Oda K."/>
        </authorList>
    </citation>
    <scope>NUCLEOTIDE SEQUENCE [LARGE SCALE GENOMIC DNA]</scope>
    <source>
        <strain evidence="2">NBRC 110686 / TISTR 2288 / 201-F6</strain>
    </source>
</reference>
<dbReference type="AlphaFoldDB" id="A0A0K8P8C6"/>
<dbReference type="RefSeq" id="WP_054022726.1">
    <property type="nucleotide sequence ID" value="NZ_BBYR01000101.1"/>
</dbReference>
<comment type="caution">
    <text evidence="1">The sequence shown here is derived from an EMBL/GenBank/DDBJ whole genome shotgun (WGS) entry which is preliminary data.</text>
</comment>
<proteinExistence type="predicted"/>
<sequence length="95" mass="11163">MKPFRWPRDKNELLKDERGISFEEITVAIEAGALLEVVPHPNPRKYPRQKIMVVEVFGYAYLIPFVEEEDHFFLKTIIPSRKATRDFIAQESDDV</sequence>
<dbReference type="OrthoDB" id="9814045at2"/>
<organism evidence="1 2">
    <name type="scientific">Piscinibacter sakaiensis</name>
    <name type="common">Ideonella sakaiensis</name>
    <dbReference type="NCBI Taxonomy" id="1547922"/>
    <lineage>
        <taxon>Bacteria</taxon>
        <taxon>Pseudomonadati</taxon>
        <taxon>Pseudomonadota</taxon>
        <taxon>Betaproteobacteria</taxon>
        <taxon>Burkholderiales</taxon>
        <taxon>Sphaerotilaceae</taxon>
        <taxon>Piscinibacter</taxon>
    </lineage>
</organism>
<dbReference type="EMBL" id="BBYR01000101">
    <property type="protein sequence ID" value="GAP38891.1"/>
    <property type="molecule type" value="Genomic_DNA"/>
</dbReference>
<evidence type="ECO:0008006" key="3">
    <source>
        <dbReference type="Google" id="ProtNLM"/>
    </source>
</evidence>
<dbReference type="Proteomes" id="UP000037660">
    <property type="component" value="Unassembled WGS sequence"/>
</dbReference>
<reference evidence="2" key="1">
    <citation type="submission" date="2015-07" db="EMBL/GenBank/DDBJ databases">
        <title>Discovery of a poly(ethylene terephthalate assimilation.</title>
        <authorList>
            <person name="Yoshida S."/>
            <person name="Hiraga K."/>
            <person name="Takehana T."/>
            <person name="Taniguchi I."/>
            <person name="Yamaji H."/>
            <person name="Maeda Y."/>
            <person name="Toyohara K."/>
            <person name="Miyamoto K."/>
            <person name="Kimura Y."/>
            <person name="Oda K."/>
        </authorList>
    </citation>
    <scope>NUCLEOTIDE SEQUENCE [LARGE SCALE GENOMIC DNA]</scope>
    <source>
        <strain evidence="2">NBRC 110686 / TISTR 2288 / 201-F6</strain>
    </source>
</reference>
<evidence type="ECO:0000313" key="2">
    <source>
        <dbReference type="Proteomes" id="UP000037660"/>
    </source>
</evidence>
<keyword evidence="2" id="KW-1185">Reference proteome</keyword>
<accession>A0A0K8P8C6</accession>
<protein>
    <recommendedName>
        <fullName evidence="3">Toxin</fullName>
    </recommendedName>
</protein>
<evidence type="ECO:0000313" key="1">
    <source>
        <dbReference type="EMBL" id="GAP38891.1"/>
    </source>
</evidence>